<protein>
    <submittedName>
        <fullName evidence="5">Molybdate-transporting ATPase</fullName>
        <ecNumber evidence="5">3.6.3.29</ecNumber>
    </submittedName>
</protein>
<dbReference type="PROSITE" id="PS50893">
    <property type="entry name" value="ABC_TRANSPORTER_2"/>
    <property type="match status" value="1"/>
</dbReference>
<evidence type="ECO:0000256" key="3">
    <source>
        <dbReference type="ARBA" id="ARBA00022840"/>
    </source>
</evidence>
<keyword evidence="1" id="KW-0813">Transport</keyword>
<dbReference type="Proteomes" id="UP000007718">
    <property type="component" value="Plasmid pDEIPR03"/>
</dbReference>
<dbReference type="GO" id="GO:0016887">
    <property type="term" value="F:ATP hydrolysis activity"/>
    <property type="evidence" value="ECO:0007669"/>
    <property type="project" value="InterPro"/>
</dbReference>
<dbReference type="InterPro" id="IPR027417">
    <property type="entry name" value="P-loop_NTPase"/>
</dbReference>
<keyword evidence="6" id="KW-1185">Reference proteome</keyword>
<accession>F0RR16</accession>
<reference evidence="5 6" key="2">
    <citation type="journal article" date="2012" name="Stand. Genomic Sci.">
        <title>Complete genome sequence of the orange-red pigmented, radioresistant Deinococcus proteolyticus type strain (MRP(T)).</title>
        <authorList>
            <person name="Copeland A."/>
            <person name="Zeytun A."/>
            <person name="Yassawong M."/>
            <person name="Nolan M."/>
            <person name="Lucas S."/>
            <person name="Hammon N."/>
            <person name="Deshpande S."/>
            <person name="Cheng J.F."/>
            <person name="Han C."/>
            <person name="Tapia R."/>
            <person name="Goodwin L.A."/>
            <person name="Pitluck S."/>
            <person name="Mavromatis K."/>
            <person name="Liolios K."/>
            <person name="Pagani I."/>
            <person name="Ivanova N."/>
            <person name="Mikhailova N."/>
            <person name="Pati A."/>
            <person name="Chen A."/>
            <person name="Palaniappan K."/>
            <person name="Land M."/>
            <person name="Hauser L."/>
            <person name="Jeffries C.D."/>
            <person name="Brambilla E.M."/>
            <person name="Rohde M."/>
            <person name="Sikorski J."/>
            <person name="Pukall R."/>
            <person name="Goker M."/>
            <person name="Detter J.C."/>
            <person name="Woyke T."/>
            <person name="Bristow J."/>
            <person name="Eisen J.A."/>
            <person name="Markowitz V."/>
            <person name="Hugenholtz P."/>
            <person name="Kyrpides N.C."/>
            <person name="Klenk H.P."/>
            <person name="Lapidus A."/>
        </authorList>
    </citation>
    <scope>NUCLEOTIDE SEQUENCE [LARGE SCALE GENOMIC DNA]</scope>
    <source>
        <strain evidence="6">ATCC 35074 / DSM 20540 / JCM 6276 / NBRC 101906 / NCIMB 13154 / VKM Ac-1939 / CCM 2703 / MRP</strain>
        <plasmid evidence="6">Plasmid pDEIPR03</plasmid>
    </source>
</reference>
<dbReference type="Pfam" id="PF00005">
    <property type="entry name" value="ABC_tran"/>
    <property type="match status" value="1"/>
</dbReference>
<dbReference type="PANTHER" id="PTHR42781:SF4">
    <property type="entry name" value="SPERMIDINE_PUTRESCINE IMPORT ATP-BINDING PROTEIN POTA"/>
    <property type="match status" value="1"/>
</dbReference>
<geneLocation type="plasmid" evidence="5 6">
    <name>pDEIPR03</name>
</geneLocation>
<keyword evidence="2" id="KW-0547">Nucleotide-binding</keyword>
<dbReference type="OrthoDB" id="9802264at2"/>
<dbReference type="PANTHER" id="PTHR42781">
    <property type="entry name" value="SPERMIDINE/PUTRESCINE IMPORT ATP-BINDING PROTEIN POTA"/>
    <property type="match status" value="1"/>
</dbReference>
<dbReference type="eggNOG" id="COG1118">
    <property type="taxonomic scope" value="Bacteria"/>
</dbReference>
<dbReference type="HOGENOM" id="CLU_000604_1_22_0"/>
<evidence type="ECO:0000256" key="2">
    <source>
        <dbReference type="ARBA" id="ARBA00022741"/>
    </source>
</evidence>
<dbReference type="InterPro" id="IPR003439">
    <property type="entry name" value="ABC_transporter-like_ATP-bd"/>
</dbReference>
<dbReference type="GO" id="GO:0005524">
    <property type="term" value="F:ATP binding"/>
    <property type="evidence" value="ECO:0007669"/>
    <property type="project" value="UniProtKB-KW"/>
</dbReference>
<dbReference type="AlphaFoldDB" id="F0RR16"/>
<sequence>MTPQRTGPPVWDLEFTAALGRGPGRFRLTVRRQLWQRRTALVGPSGSGKSLLLQTLAGLIRAEQGRLAFGGESLQDTAQGLWVPPQRRRLGYMFQDYALFPHLTVAQNLAAGRRRGWLNPPRRVRDPQVDVWLDRLGLRRAADLYPHQISGGQAQRTALGRTLLAGPRALLLDEPFSALDPALRLELSHELLALLSSLDLPVILVTHDPAEAERLTDEVVAL</sequence>
<dbReference type="RefSeq" id="WP_013623231.1">
    <property type="nucleotide sequence ID" value="NC_015170.1"/>
</dbReference>
<dbReference type="SUPFAM" id="SSF52540">
    <property type="entry name" value="P-loop containing nucleoside triphosphate hydrolases"/>
    <property type="match status" value="1"/>
</dbReference>
<feature type="domain" description="ABC transporter" evidence="4">
    <location>
        <begin position="10"/>
        <end position="222"/>
    </location>
</feature>
<keyword evidence="3" id="KW-0067">ATP-binding</keyword>
<organism evidence="5 6">
    <name type="scientific">Deinococcus proteolyticus (strain ATCC 35074 / DSM 20540 / JCM 6276 / NBRC 101906 / NCIMB 13154 / VKM Ac-1939 / CCM 2703 / MRP)</name>
    <dbReference type="NCBI Taxonomy" id="693977"/>
    <lineage>
        <taxon>Bacteria</taxon>
        <taxon>Thermotogati</taxon>
        <taxon>Deinococcota</taxon>
        <taxon>Deinococci</taxon>
        <taxon>Deinococcales</taxon>
        <taxon>Deinococcaceae</taxon>
        <taxon>Deinococcus</taxon>
    </lineage>
</organism>
<reference evidence="6" key="1">
    <citation type="submission" date="2011-02" db="EMBL/GenBank/DDBJ databases">
        <title>The complete sequence of plasmid3 of Deinococcus proteolyticus DSM 20540.</title>
        <authorList>
            <consortium name="US DOE Joint Genome Institute (JGI-PGF)"/>
            <person name="Lucas S."/>
            <person name="Copeland A."/>
            <person name="Lapidus A."/>
            <person name="Bruce D."/>
            <person name="Goodwin L."/>
            <person name="Pitluck S."/>
            <person name="Kyrpides N."/>
            <person name="Mavromatis K."/>
            <person name="Pagani I."/>
            <person name="Ivanova N."/>
            <person name="Ovchinnikova G."/>
            <person name="Zeytun A."/>
            <person name="Detter J.C."/>
            <person name="Han C."/>
            <person name="Land M."/>
            <person name="Hauser L."/>
            <person name="Markowitz V."/>
            <person name="Cheng J.-F."/>
            <person name="Hugenholtz P."/>
            <person name="Woyke T."/>
            <person name="Wu D."/>
            <person name="Pukall R."/>
            <person name="Steenblock K."/>
            <person name="Brambilla E."/>
            <person name="Klenk H.-P."/>
            <person name="Eisen J.A."/>
        </authorList>
    </citation>
    <scope>NUCLEOTIDE SEQUENCE [LARGE SCALE GENOMIC DNA]</scope>
    <source>
        <strain evidence="6">ATCC 35074 / DSM 20540 / JCM 6276 / NBRC 101906 / NCIMB 13154 / VKM Ac-1939 / CCM 2703 / MRP</strain>
        <plasmid evidence="6">Plasmid pDEIPR03</plasmid>
    </source>
</reference>
<dbReference type="EC" id="3.6.3.29" evidence="5"/>
<dbReference type="SMART" id="SM00382">
    <property type="entry name" value="AAA"/>
    <property type="match status" value="1"/>
</dbReference>
<evidence type="ECO:0000256" key="1">
    <source>
        <dbReference type="ARBA" id="ARBA00022448"/>
    </source>
</evidence>
<evidence type="ECO:0000313" key="5">
    <source>
        <dbReference type="EMBL" id="ADY27725.1"/>
    </source>
</evidence>
<gene>
    <name evidence="5" type="ordered locus">Deipr_2612</name>
</gene>
<dbReference type="InterPro" id="IPR003593">
    <property type="entry name" value="AAA+_ATPase"/>
</dbReference>
<dbReference type="EMBL" id="CP002539">
    <property type="protein sequence ID" value="ADY27725.1"/>
    <property type="molecule type" value="Genomic_DNA"/>
</dbReference>
<proteinExistence type="predicted"/>
<keyword evidence="5" id="KW-0614">Plasmid</keyword>
<evidence type="ECO:0000313" key="6">
    <source>
        <dbReference type="Proteomes" id="UP000007718"/>
    </source>
</evidence>
<dbReference type="InterPro" id="IPR050093">
    <property type="entry name" value="ABC_SmlMolc_Importer"/>
</dbReference>
<dbReference type="KEGG" id="dpt:Deipr_2612"/>
<dbReference type="Gene3D" id="3.40.50.300">
    <property type="entry name" value="P-loop containing nucleotide triphosphate hydrolases"/>
    <property type="match status" value="1"/>
</dbReference>
<keyword evidence="5" id="KW-0378">Hydrolase</keyword>
<evidence type="ECO:0000259" key="4">
    <source>
        <dbReference type="PROSITE" id="PS50893"/>
    </source>
</evidence>
<name>F0RR16_DEIPM</name>